<dbReference type="InterPro" id="IPR007156">
    <property type="entry name" value="MamQ_LemA"/>
</dbReference>
<evidence type="ECO:0000256" key="3">
    <source>
        <dbReference type="ARBA" id="ARBA00022692"/>
    </source>
</evidence>
<sequence length="193" mass="21540">MKKWIVLIIVAIVAGFTLMGSYNGLVKAEEEIESVWANVESSYQRRADLIPNLVNTVKGQADFEKNTLTQVIEARAKATQTKIDPANLSEEQLAKFQQNQNEVGSALSRLLVTVEQYPALKANEGFMNLQAQLEGTENRINVARNKFNEAARVYNQKVRQFPTKLVAVLFGFKEKPYFKSVDGAANAPAVNFN</sequence>
<evidence type="ECO:0000313" key="8">
    <source>
        <dbReference type="Proteomes" id="UP001224083"/>
    </source>
</evidence>
<keyword evidence="8" id="KW-1185">Reference proteome</keyword>
<gene>
    <name evidence="7" type="ORF">O7M46_08695</name>
</gene>
<dbReference type="Gene3D" id="1.20.1440.20">
    <property type="entry name" value="LemA-like domain"/>
    <property type="match status" value="1"/>
</dbReference>
<evidence type="ECO:0000256" key="4">
    <source>
        <dbReference type="ARBA" id="ARBA00022989"/>
    </source>
</evidence>
<evidence type="ECO:0000256" key="1">
    <source>
        <dbReference type="ARBA" id="ARBA00004167"/>
    </source>
</evidence>
<dbReference type="Proteomes" id="UP001224083">
    <property type="component" value="Unassembled WGS sequence"/>
</dbReference>
<name>A0ABT9KG46_9PAST</name>
<feature type="coiled-coil region" evidence="6">
    <location>
        <begin position="126"/>
        <end position="153"/>
    </location>
</feature>
<accession>A0ABT9KG46</accession>
<keyword evidence="4" id="KW-1133">Transmembrane helix</keyword>
<dbReference type="SUPFAM" id="SSF140478">
    <property type="entry name" value="LemA-like"/>
    <property type="match status" value="1"/>
</dbReference>
<comment type="subcellular location">
    <subcellularLocation>
        <location evidence="1">Membrane</location>
        <topology evidence="1">Single-pass membrane protein</topology>
    </subcellularLocation>
</comment>
<dbReference type="EMBL" id="JAQAHH010000009">
    <property type="protein sequence ID" value="MDP9501037.1"/>
    <property type="molecule type" value="Genomic_DNA"/>
</dbReference>
<keyword evidence="3" id="KW-0812">Transmembrane</keyword>
<organism evidence="7 8">
    <name type="scientific">Bisgaard Taxon 45</name>
    <dbReference type="NCBI Taxonomy" id="304289"/>
    <lineage>
        <taxon>Bacteria</taxon>
        <taxon>Pseudomonadati</taxon>
        <taxon>Pseudomonadota</taxon>
        <taxon>Gammaproteobacteria</taxon>
        <taxon>Pasteurellales</taxon>
        <taxon>Pasteurellaceae</taxon>
    </lineage>
</organism>
<comment type="caution">
    <text evidence="7">The sequence shown here is derived from an EMBL/GenBank/DDBJ whole genome shotgun (WGS) entry which is preliminary data.</text>
</comment>
<dbReference type="InterPro" id="IPR023353">
    <property type="entry name" value="LemA-like_dom_sf"/>
</dbReference>
<keyword evidence="6" id="KW-0175">Coiled coil</keyword>
<evidence type="ECO:0000256" key="5">
    <source>
        <dbReference type="ARBA" id="ARBA00023136"/>
    </source>
</evidence>
<evidence type="ECO:0000256" key="6">
    <source>
        <dbReference type="SAM" id="Coils"/>
    </source>
</evidence>
<protein>
    <submittedName>
        <fullName evidence="7">LemA family protein</fullName>
    </submittedName>
</protein>
<evidence type="ECO:0000256" key="2">
    <source>
        <dbReference type="ARBA" id="ARBA00008854"/>
    </source>
</evidence>
<dbReference type="PANTHER" id="PTHR34478">
    <property type="entry name" value="PROTEIN LEMA"/>
    <property type="match status" value="1"/>
</dbReference>
<dbReference type="PANTHER" id="PTHR34478:SF2">
    <property type="entry name" value="MEMBRANE PROTEIN"/>
    <property type="match status" value="1"/>
</dbReference>
<reference evidence="7 8" key="1">
    <citation type="submission" date="2022-12" db="EMBL/GenBank/DDBJ databases">
        <title>Genome sequence of Pasteurellaceae Bisgaard Taxon 45.</title>
        <authorList>
            <person name="Foggin C."/>
            <person name="Rosen L.E."/>
            <person name="Henton M."/>
            <person name="Buys A."/>
            <person name="Floyd T."/>
            <person name="Turner A.D."/>
            <person name="Tarbin J."/>
            <person name="Lloyd A.S."/>
            <person name="Chaitezvi C."/>
            <person name="Ellis R.J."/>
            <person name="Roberts H.C."/>
            <person name="Dastjerdi A."/>
            <person name="Nunez A."/>
            <person name="Van Vliet A.H."/>
            <person name="Steinbach F."/>
        </authorList>
    </citation>
    <scope>NUCLEOTIDE SEQUENCE [LARGE SCALE GENOMIC DNA]</scope>
    <source>
        <strain evidence="7 8">VF20HR</strain>
    </source>
</reference>
<dbReference type="Pfam" id="PF04011">
    <property type="entry name" value="LemA"/>
    <property type="match status" value="1"/>
</dbReference>
<keyword evidence="5" id="KW-0472">Membrane</keyword>
<proteinExistence type="inferred from homology"/>
<comment type="similarity">
    <text evidence="2">Belongs to the LemA family.</text>
</comment>
<evidence type="ECO:0000313" key="7">
    <source>
        <dbReference type="EMBL" id="MDP9501037.1"/>
    </source>
</evidence>